<proteinExistence type="predicted"/>
<feature type="region of interest" description="Disordered" evidence="1">
    <location>
        <begin position="424"/>
        <end position="444"/>
    </location>
</feature>
<accession>A0AAU9JIS1</accession>
<feature type="transmembrane region" description="Helical" evidence="2">
    <location>
        <begin position="223"/>
        <end position="245"/>
    </location>
</feature>
<protein>
    <submittedName>
        <fullName evidence="3">Uncharacterized protein</fullName>
    </submittedName>
</protein>
<organism evidence="3 4">
    <name type="scientific">Blepharisma stoltei</name>
    <dbReference type="NCBI Taxonomy" id="1481888"/>
    <lineage>
        <taxon>Eukaryota</taxon>
        <taxon>Sar</taxon>
        <taxon>Alveolata</taxon>
        <taxon>Ciliophora</taxon>
        <taxon>Postciliodesmatophora</taxon>
        <taxon>Heterotrichea</taxon>
        <taxon>Heterotrichida</taxon>
        <taxon>Blepharismidae</taxon>
        <taxon>Blepharisma</taxon>
    </lineage>
</organism>
<evidence type="ECO:0000313" key="4">
    <source>
        <dbReference type="Proteomes" id="UP001162131"/>
    </source>
</evidence>
<feature type="transmembrane region" description="Helical" evidence="2">
    <location>
        <begin position="96"/>
        <end position="117"/>
    </location>
</feature>
<gene>
    <name evidence="3" type="ORF">BSTOLATCC_MIC36171</name>
</gene>
<evidence type="ECO:0000313" key="3">
    <source>
        <dbReference type="EMBL" id="CAG9324379.1"/>
    </source>
</evidence>
<dbReference type="AlphaFoldDB" id="A0AAU9JIS1"/>
<evidence type="ECO:0000256" key="1">
    <source>
        <dbReference type="SAM" id="MobiDB-lite"/>
    </source>
</evidence>
<name>A0AAU9JIS1_9CILI</name>
<evidence type="ECO:0000256" key="2">
    <source>
        <dbReference type="SAM" id="Phobius"/>
    </source>
</evidence>
<feature type="transmembrane region" description="Helical" evidence="2">
    <location>
        <begin position="388"/>
        <end position="408"/>
    </location>
</feature>
<keyword evidence="4" id="KW-1185">Reference proteome</keyword>
<feature type="transmembrane region" description="Helical" evidence="2">
    <location>
        <begin position="340"/>
        <end position="359"/>
    </location>
</feature>
<feature type="transmembrane region" description="Helical" evidence="2">
    <location>
        <begin position="129"/>
        <end position="150"/>
    </location>
</feature>
<feature type="transmembrane region" description="Helical" evidence="2">
    <location>
        <begin position="305"/>
        <end position="328"/>
    </location>
</feature>
<sequence>MKLIENKFFSSKKALILPFALFLASLFLMLISLTERKWAVLDEGTSTYEMSLYRCKNCPDYYGRWSWNCFSDYTCNSDPGIGSCRVYSNGLKAANFYFACEMVAIMFGLMVIEKLILAFFNKDYGSKTFLFSLATGMLITHTLGIKSWLIINNAKWTKLHRRCTFDEPCIYAETGPAISIINIFLCALAGLSLIPTMWKHSSPSSIDCMPFNSYIRKFKVESWLKIIGSLFVTAFVTVIVAINYLEWVRRYYKDSSWKGSLGYCHTCDKNIQNLDWECLASRECLSSLASGSCELYTNMFNAYRWYLAFEFLTAICSVFFLQNYVYLIFQKTYGSIVMSYTYAIALSVFHFIAMIIWFVQSDSELTGSCHGKVNATDEIAMCFSYGPYALIISNFITISMTVIFCYVFSRRFSAEFKSIEELKEDSNNNERTPKTAGEDFDSKI</sequence>
<dbReference type="EMBL" id="CAJZBQ010000036">
    <property type="protein sequence ID" value="CAG9324379.1"/>
    <property type="molecule type" value="Genomic_DNA"/>
</dbReference>
<dbReference type="Proteomes" id="UP001162131">
    <property type="component" value="Unassembled WGS sequence"/>
</dbReference>
<keyword evidence="2" id="KW-0812">Transmembrane</keyword>
<keyword evidence="2" id="KW-0472">Membrane</keyword>
<reference evidence="3" key="1">
    <citation type="submission" date="2021-09" db="EMBL/GenBank/DDBJ databases">
        <authorList>
            <consortium name="AG Swart"/>
            <person name="Singh M."/>
            <person name="Singh A."/>
            <person name="Seah K."/>
            <person name="Emmerich C."/>
        </authorList>
    </citation>
    <scope>NUCLEOTIDE SEQUENCE</scope>
    <source>
        <strain evidence="3">ATCC30299</strain>
    </source>
</reference>
<comment type="caution">
    <text evidence="3">The sequence shown here is derived from an EMBL/GenBank/DDBJ whole genome shotgun (WGS) entry which is preliminary data.</text>
</comment>
<keyword evidence="2" id="KW-1133">Transmembrane helix</keyword>